<keyword evidence="2" id="KW-1133">Transmembrane helix</keyword>
<feature type="domain" description="YobI-like P-loop NTPase" evidence="3">
    <location>
        <begin position="71"/>
        <end position="462"/>
    </location>
</feature>
<proteinExistence type="predicted"/>
<evidence type="ECO:0000259" key="3">
    <source>
        <dbReference type="Pfam" id="PF20693"/>
    </source>
</evidence>
<feature type="transmembrane region" description="Helical" evidence="2">
    <location>
        <begin position="240"/>
        <end position="260"/>
    </location>
</feature>
<feature type="transmembrane region" description="Helical" evidence="2">
    <location>
        <begin position="197"/>
        <end position="219"/>
    </location>
</feature>
<feature type="coiled-coil region" evidence="1">
    <location>
        <begin position="587"/>
        <end position="614"/>
    </location>
</feature>
<evidence type="ECO:0000313" key="4">
    <source>
        <dbReference type="EMBL" id="NDW16779.1"/>
    </source>
</evidence>
<feature type="coiled-coil region" evidence="1">
    <location>
        <begin position="477"/>
        <end position="504"/>
    </location>
</feature>
<name>A0A6N9TMN7_9ALTE</name>
<sequence length="1277" mass="146923">MSFIKRWLSKFRNILVLIFVTGPKAVIGAIRNLTIASCWALLRCFEHPAKTQSSKFPDLCPTDDAKYVDDYIDALNEMLINRERTVREIAITSPYSGGKSSLLNTYIRKTPFLKFTSVSLASFKDLSQGVGIDSHEDNIATLDGAYGSAIKVETPKQKENLSKIEKSIVQQLLYRTDSKKTPNSRFRRIFPQPVSNFHAFSMAACLVIFGAIIGSIIYLPNFSLKGIYESILLSPNLNNLDLWIVIYLLSLPLLILRDLYKTLSSHNISKFNPVKGELAFEQQKKDSIFNIYLDEIIYFFASQKTDVVVFEDLDRFENTEIFIKLKELNKLINDSKDVEQKVRFIYALRDDVFQGNDRTKFFDVIIPIIPIASKANSYPQLKDLMQNAGLVDDVEDSFLRGVSVYVDDMRMLKNIVTEFGIYKNTLIRNLEHLNLTKLFAFIVYKNVYSDDFAKLHAGKGDLFQFFVDIVNVRKTKEAKIETEIEELNQRLLDSEQELTDSLEELNAGYVMKLLAKLAPGNNGVYDINGHRLYTIQKQEVFEQLAADSRNISHRMSSGHGTHNSNFSFQSFLKDVSPNYEERKQRVIDKAEDKKRIISKRIEQLKEELSLLHELPITSLIENVSRKEVFKKIDSKKLLILLLERGYINQNYDEYISHFHEGHMTIKDMAFIRHVQSDGKADPLHEIDNFKEALKYFSDEDYRKATFFNYKLFDYILSSENHLPVLRYLEKYLANCKDLTRLVKDGLDNLTNKDVWISSVINCIDNYWVKVIADQGATQKDKQVLLIDSINALPSNNWHTYLYSSISELSEFISESESIGLYFSNKEVDQERLFEAFVLLKVKFQSLRKAKSESDFLQQVLKRKLFEMNEDSLSLIAVNLFNLSDDESKDFSVLRSIEDDSLIKALNDEIEKVAVRLAAGQLKVSKEEDVVWLLNNKEISPEVRIDIIEKHSFVINDIRDIDNRDEFATHLVNSERLLPNWSNVEYLFENDNFSDKLLKEYLNTNYKALTNEESSSLADKDITSYSHIILDDIIDTEALSAYLSIFDYQYRVDDLKEVSMDKVLFLIEKNRLIASVDTFNALSDIGLEASVAYMIKNFDSLIEEKELDASLSVDSQIFYAVLDTEKLTQKQQKILIESRTDLIDGSREQEAFKNALGYKEIIQGNDISDCEIPRLPFEVLQAMTLASSDEFKKVLFASQNQYLDDSEAMQLLKHADVDFAQAFTAKRSFKVEDNGINNLLATILKRRSVISSFKKRDASFLEMGKSSIEVFVKKSLTT</sequence>
<dbReference type="Proteomes" id="UP000471381">
    <property type="component" value="Unassembled WGS sequence"/>
</dbReference>
<dbReference type="EMBL" id="JAAAWO010000012">
    <property type="protein sequence ID" value="NDW16779.1"/>
    <property type="molecule type" value="Genomic_DNA"/>
</dbReference>
<evidence type="ECO:0000313" key="5">
    <source>
        <dbReference type="Proteomes" id="UP000471381"/>
    </source>
</evidence>
<protein>
    <recommendedName>
        <fullName evidence="3">YobI-like P-loop NTPase domain-containing protein</fullName>
    </recommendedName>
</protein>
<dbReference type="InterPro" id="IPR048428">
    <property type="entry name" value="YobI-NTPase"/>
</dbReference>
<reference evidence="4 5" key="1">
    <citation type="submission" date="2020-01" db="EMBL/GenBank/DDBJ databases">
        <title>Genomes of bacteria type strains.</title>
        <authorList>
            <person name="Chen J."/>
            <person name="Zhu S."/>
            <person name="Yang J."/>
        </authorList>
    </citation>
    <scope>NUCLEOTIDE SEQUENCE [LARGE SCALE GENOMIC DNA]</scope>
    <source>
        <strain evidence="4 5">LMG 24078</strain>
    </source>
</reference>
<keyword evidence="1" id="KW-0175">Coiled coil</keyword>
<keyword evidence="2" id="KW-0472">Membrane</keyword>
<keyword evidence="2" id="KW-0812">Transmembrane</keyword>
<dbReference type="Pfam" id="PF20693">
    <property type="entry name" value="YobI-ATPase"/>
    <property type="match status" value="1"/>
</dbReference>
<evidence type="ECO:0000256" key="1">
    <source>
        <dbReference type="SAM" id="Coils"/>
    </source>
</evidence>
<accession>A0A6N9TMN7</accession>
<gene>
    <name evidence="4" type="ORF">GTQ48_14800</name>
</gene>
<dbReference type="AlphaFoldDB" id="A0A6N9TMN7"/>
<dbReference type="RefSeq" id="WP_163107361.1">
    <property type="nucleotide sequence ID" value="NZ_JAAAWO010000012.1"/>
</dbReference>
<keyword evidence="5" id="KW-1185">Reference proteome</keyword>
<evidence type="ECO:0000256" key="2">
    <source>
        <dbReference type="SAM" id="Phobius"/>
    </source>
</evidence>
<comment type="caution">
    <text evidence="4">The sequence shown here is derived from an EMBL/GenBank/DDBJ whole genome shotgun (WGS) entry which is preliminary data.</text>
</comment>
<organism evidence="4 5">
    <name type="scientific">Alteromonas genovensis</name>
    <dbReference type="NCBI Taxonomy" id="471225"/>
    <lineage>
        <taxon>Bacteria</taxon>
        <taxon>Pseudomonadati</taxon>
        <taxon>Pseudomonadota</taxon>
        <taxon>Gammaproteobacteria</taxon>
        <taxon>Alteromonadales</taxon>
        <taxon>Alteromonadaceae</taxon>
        <taxon>Alteromonas/Salinimonas group</taxon>
        <taxon>Alteromonas</taxon>
    </lineage>
</organism>